<dbReference type="InterPro" id="IPR058163">
    <property type="entry name" value="LysR-type_TF_proteobact-type"/>
</dbReference>
<proteinExistence type="inferred from homology"/>
<dbReference type="AlphaFoldDB" id="A0A495RK34"/>
<keyword evidence="4" id="KW-0804">Transcription</keyword>
<keyword evidence="2" id="KW-0805">Transcription regulation</keyword>
<comment type="caution">
    <text evidence="6">The sequence shown here is derived from an EMBL/GenBank/DDBJ whole genome shotgun (WGS) entry which is preliminary data.</text>
</comment>
<gene>
    <name evidence="6" type="ORF">DES39_0363</name>
</gene>
<comment type="similarity">
    <text evidence="1">Belongs to the LysR transcriptional regulatory family.</text>
</comment>
<dbReference type="SUPFAM" id="SSF46785">
    <property type="entry name" value="Winged helix' DNA-binding domain"/>
    <property type="match status" value="1"/>
</dbReference>
<dbReference type="InterPro" id="IPR005119">
    <property type="entry name" value="LysR_subst-bd"/>
</dbReference>
<accession>A0A495RK34</accession>
<dbReference type="GO" id="GO:0006351">
    <property type="term" value="P:DNA-templated transcription"/>
    <property type="evidence" value="ECO:0007669"/>
    <property type="project" value="TreeGrafter"/>
</dbReference>
<organism evidence="6 7">
    <name type="scientific">Orbus hercynius</name>
    <dbReference type="NCBI Taxonomy" id="593135"/>
    <lineage>
        <taxon>Bacteria</taxon>
        <taxon>Pseudomonadati</taxon>
        <taxon>Pseudomonadota</taxon>
        <taxon>Gammaproteobacteria</taxon>
        <taxon>Orbales</taxon>
        <taxon>Orbaceae</taxon>
        <taxon>Orbus</taxon>
    </lineage>
</organism>
<dbReference type="GO" id="GO:0003700">
    <property type="term" value="F:DNA-binding transcription factor activity"/>
    <property type="evidence" value="ECO:0007669"/>
    <property type="project" value="InterPro"/>
</dbReference>
<dbReference type="Pfam" id="PF03466">
    <property type="entry name" value="LysR_substrate"/>
    <property type="match status" value="1"/>
</dbReference>
<dbReference type="Gene3D" id="1.10.10.10">
    <property type="entry name" value="Winged helix-like DNA-binding domain superfamily/Winged helix DNA-binding domain"/>
    <property type="match status" value="1"/>
</dbReference>
<name>A0A495RK34_9GAMM</name>
<dbReference type="PANTHER" id="PTHR30537">
    <property type="entry name" value="HTH-TYPE TRANSCRIPTIONAL REGULATOR"/>
    <property type="match status" value="1"/>
</dbReference>
<dbReference type="EMBL" id="RBWY01000001">
    <property type="protein sequence ID" value="RKS87148.1"/>
    <property type="molecule type" value="Genomic_DNA"/>
</dbReference>
<keyword evidence="3" id="KW-0238">DNA-binding</keyword>
<evidence type="ECO:0000259" key="5">
    <source>
        <dbReference type="PROSITE" id="PS50931"/>
    </source>
</evidence>
<reference evidence="6 7" key="1">
    <citation type="submission" date="2018-10" db="EMBL/GenBank/DDBJ databases">
        <title>Genomic Encyclopedia of Type Strains, Phase IV (KMG-IV): sequencing the most valuable type-strain genomes for metagenomic binning, comparative biology and taxonomic classification.</title>
        <authorList>
            <person name="Goeker M."/>
        </authorList>
    </citation>
    <scope>NUCLEOTIDE SEQUENCE [LARGE SCALE GENOMIC DNA]</scope>
    <source>
        <strain evidence="6 7">DSM 22228</strain>
    </source>
</reference>
<dbReference type="Pfam" id="PF00126">
    <property type="entry name" value="HTH_1"/>
    <property type="match status" value="1"/>
</dbReference>
<dbReference type="InterPro" id="IPR036390">
    <property type="entry name" value="WH_DNA-bd_sf"/>
</dbReference>
<evidence type="ECO:0000256" key="3">
    <source>
        <dbReference type="ARBA" id="ARBA00023125"/>
    </source>
</evidence>
<evidence type="ECO:0000313" key="6">
    <source>
        <dbReference type="EMBL" id="RKS87148.1"/>
    </source>
</evidence>
<dbReference type="CDD" id="cd08422">
    <property type="entry name" value="PBP2_CrgA_like"/>
    <property type="match status" value="1"/>
</dbReference>
<feature type="domain" description="HTH lysR-type" evidence="5">
    <location>
        <begin position="1"/>
        <end position="60"/>
    </location>
</feature>
<evidence type="ECO:0000256" key="4">
    <source>
        <dbReference type="ARBA" id="ARBA00023163"/>
    </source>
</evidence>
<dbReference type="Gene3D" id="3.40.190.290">
    <property type="match status" value="1"/>
</dbReference>
<keyword evidence="7" id="KW-1185">Reference proteome</keyword>
<dbReference type="OrthoDB" id="9786526at2"/>
<dbReference type="FunFam" id="3.40.190.290:FF:000001">
    <property type="entry name" value="Transcriptional regulator, LysR family"/>
    <property type="match status" value="1"/>
</dbReference>
<dbReference type="RefSeq" id="WP_121144063.1">
    <property type="nucleotide sequence ID" value="NZ_RBWY01000001.1"/>
</dbReference>
<dbReference type="PROSITE" id="PS50931">
    <property type="entry name" value="HTH_LYSR"/>
    <property type="match status" value="1"/>
</dbReference>
<dbReference type="InterPro" id="IPR000847">
    <property type="entry name" value="LysR_HTH_N"/>
</dbReference>
<evidence type="ECO:0000256" key="2">
    <source>
        <dbReference type="ARBA" id="ARBA00023015"/>
    </source>
</evidence>
<dbReference type="InterPro" id="IPR036388">
    <property type="entry name" value="WH-like_DNA-bd_sf"/>
</dbReference>
<dbReference type="GO" id="GO:0043565">
    <property type="term" value="F:sequence-specific DNA binding"/>
    <property type="evidence" value="ECO:0007669"/>
    <property type="project" value="TreeGrafter"/>
</dbReference>
<dbReference type="FunFam" id="1.10.10.10:FF:000001">
    <property type="entry name" value="LysR family transcriptional regulator"/>
    <property type="match status" value="1"/>
</dbReference>
<protein>
    <submittedName>
        <fullName evidence="6">LysR family transcriptional regulator</fullName>
    </submittedName>
</protein>
<sequence length="300" mass="34423">MLKNINDLVMLIAVAESKSFSATARLHNISPATLSKQIARIEKELDVQLFKRHTRFLEITDEGKLFVESVRNALDILNEAETQIKHCDKLSGSINITAPLLLGHHYIAPIIASFHTMYPLLRVNLRLTDHIIDLYSQGIDVAIRVGKLVDSNLIAKHLSTNRRILVASPQYLAKNQALTHPKQLSTHQCLLFSYPGYRQDKWVLHHKQADHKPEKISVNGHLSSDSGEVLKQWCLFGKGIALRETWEVTKEIQEKRLIHLLPDWQEPGAAISILYQQRQYIPQRVSVFIQYLTEHWSQRI</sequence>
<dbReference type="PANTHER" id="PTHR30537:SF21">
    <property type="entry name" value="HTH-TYPE TRANSCRIPTIONAL REGULATOR SINR-RELATED"/>
    <property type="match status" value="1"/>
</dbReference>
<evidence type="ECO:0000256" key="1">
    <source>
        <dbReference type="ARBA" id="ARBA00009437"/>
    </source>
</evidence>
<evidence type="ECO:0000313" key="7">
    <source>
        <dbReference type="Proteomes" id="UP000278542"/>
    </source>
</evidence>
<dbReference type="SUPFAM" id="SSF53850">
    <property type="entry name" value="Periplasmic binding protein-like II"/>
    <property type="match status" value="1"/>
</dbReference>
<dbReference type="Proteomes" id="UP000278542">
    <property type="component" value="Unassembled WGS sequence"/>
</dbReference>